<keyword evidence="5" id="KW-0378">Hydrolase</keyword>
<evidence type="ECO:0000313" key="5">
    <source>
        <dbReference type="EMBL" id="MFD0749213.1"/>
    </source>
</evidence>
<evidence type="ECO:0000313" key="6">
    <source>
        <dbReference type="Proteomes" id="UP001596958"/>
    </source>
</evidence>
<proteinExistence type="inferred from homology"/>
<sequence>MKVALNKILTPISGDWGSDDLEGNGVNVIRTANFRNDGKIDYSNIVKRLFQKKIIDENGRERYVLDSEKIEEKKLISNDIIIEKSGGGPETPVGRVVYFENPGKEIFMANNFTQVLRANSEKVIPKYLFYYLRYLYLKGLGYKYQNQTTGLANLKLEKYLKEEILLPDFDKQNIVVTQLNIIQNNIDLRKSSVEILSNLIHSAYSRMFGDPVSNQKGFKKLTLNQIKDPKREITRGMENPGQNIDDGHPYLTTSNIKDGEIKVKTVNFTSEEIYKKFKRSVCQTGDVVISIRASIGQAAIITNQYNNYNITRGLAVIPLNKNTVKPSYLSCTIQSRGFQFLVQGNVKGTTFIQLNLDKLKAIKIPVPEIQLQEKFESFYDLVYELRLSMERSLVILQRLFHVILQNAFKPDVEIDEEPIFKDLIKKFTAQDLRGNKQRLQYLINLFEQQNFDEFKDFTETRKILFELMEDEEIIQIISSNNNVKLQVK</sequence>
<comment type="caution">
    <text evidence="5">The sequence shown here is derived from an EMBL/GenBank/DDBJ whole genome shotgun (WGS) entry which is preliminary data.</text>
</comment>
<gene>
    <name evidence="5" type="ORF">ACFQZS_03605</name>
</gene>
<dbReference type="InterPro" id="IPR044946">
    <property type="entry name" value="Restrct_endonuc_typeI_TRD_sf"/>
</dbReference>
<keyword evidence="5" id="KW-0540">Nuclease</keyword>
<comment type="similarity">
    <text evidence="1">Belongs to the type-I restriction system S methylase family.</text>
</comment>
<dbReference type="GO" id="GO:0016787">
    <property type="term" value="F:hydrolase activity"/>
    <property type="evidence" value="ECO:0007669"/>
    <property type="project" value="UniProtKB-KW"/>
</dbReference>
<dbReference type="EC" id="3.1.21.-" evidence="5"/>
<reference evidence="6" key="1">
    <citation type="journal article" date="2019" name="Int. J. Syst. Evol. Microbiol.">
        <title>The Global Catalogue of Microorganisms (GCM) 10K type strain sequencing project: providing services to taxonomists for standard genome sequencing and annotation.</title>
        <authorList>
            <consortium name="The Broad Institute Genomics Platform"/>
            <consortium name="The Broad Institute Genome Sequencing Center for Infectious Disease"/>
            <person name="Wu L."/>
            <person name="Ma J."/>
        </authorList>
    </citation>
    <scope>NUCLEOTIDE SEQUENCE [LARGE SCALE GENOMIC DNA]</scope>
    <source>
        <strain evidence="6">CCUG 63418</strain>
    </source>
</reference>
<dbReference type="Pfam" id="PF01420">
    <property type="entry name" value="Methylase_S"/>
    <property type="match status" value="2"/>
</dbReference>
<evidence type="ECO:0000256" key="3">
    <source>
        <dbReference type="ARBA" id="ARBA00023125"/>
    </source>
</evidence>
<organism evidence="5 6">
    <name type="scientific">Mucilaginibacter calamicampi</name>
    <dbReference type="NCBI Taxonomy" id="1302352"/>
    <lineage>
        <taxon>Bacteria</taxon>
        <taxon>Pseudomonadati</taxon>
        <taxon>Bacteroidota</taxon>
        <taxon>Sphingobacteriia</taxon>
        <taxon>Sphingobacteriales</taxon>
        <taxon>Sphingobacteriaceae</taxon>
        <taxon>Mucilaginibacter</taxon>
    </lineage>
</organism>
<dbReference type="InterPro" id="IPR052021">
    <property type="entry name" value="Type-I_RS_S_subunit"/>
</dbReference>
<accession>A0ABW2YS33</accession>
<dbReference type="Gene3D" id="3.90.220.20">
    <property type="entry name" value="DNA methylase specificity domains"/>
    <property type="match status" value="2"/>
</dbReference>
<protein>
    <submittedName>
        <fullName evidence="5">Restriction endonuclease subunit S</fullName>
        <ecNumber evidence="5">3.1.21.-</ecNumber>
    </submittedName>
</protein>
<feature type="domain" description="Type I restriction modification DNA specificity" evidence="4">
    <location>
        <begin position="28"/>
        <end position="190"/>
    </location>
</feature>
<evidence type="ECO:0000259" key="4">
    <source>
        <dbReference type="Pfam" id="PF01420"/>
    </source>
</evidence>
<dbReference type="SUPFAM" id="SSF116734">
    <property type="entry name" value="DNA methylase specificity domain"/>
    <property type="match status" value="2"/>
</dbReference>
<keyword evidence="3" id="KW-0238">DNA-binding</keyword>
<name>A0ABW2YS33_9SPHI</name>
<dbReference type="EMBL" id="JBHTHU010000001">
    <property type="protein sequence ID" value="MFD0749213.1"/>
    <property type="molecule type" value="Genomic_DNA"/>
</dbReference>
<dbReference type="Proteomes" id="UP001596958">
    <property type="component" value="Unassembled WGS sequence"/>
</dbReference>
<evidence type="ECO:0000256" key="2">
    <source>
        <dbReference type="ARBA" id="ARBA00022747"/>
    </source>
</evidence>
<keyword evidence="2" id="KW-0680">Restriction system</keyword>
<dbReference type="PANTHER" id="PTHR30408">
    <property type="entry name" value="TYPE-1 RESTRICTION ENZYME ECOKI SPECIFICITY PROTEIN"/>
    <property type="match status" value="1"/>
</dbReference>
<evidence type="ECO:0000256" key="1">
    <source>
        <dbReference type="ARBA" id="ARBA00010923"/>
    </source>
</evidence>
<feature type="domain" description="Type I restriction modification DNA specificity" evidence="4">
    <location>
        <begin position="249"/>
        <end position="374"/>
    </location>
</feature>
<dbReference type="InterPro" id="IPR000055">
    <property type="entry name" value="Restrct_endonuc_typeI_TRD"/>
</dbReference>
<dbReference type="RefSeq" id="WP_377097377.1">
    <property type="nucleotide sequence ID" value="NZ_JBHTHU010000001.1"/>
</dbReference>
<keyword evidence="6" id="KW-1185">Reference proteome</keyword>
<keyword evidence="5" id="KW-0255">Endonuclease</keyword>
<dbReference type="PANTHER" id="PTHR30408:SF12">
    <property type="entry name" value="TYPE I RESTRICTION ENZYME MJAVIII SPECIFICITY SUBUNIT"/>
    <property type="match status" value="1"/>
</dbReference>
<dbReference type="GO" id="GO:0004519">
    <property type="term" value="F:endonuclease activity"/>
    <property type="evidence" value="ECO:0007669"/>
    <property type="project" value="UniProtKB-KW"/>
</dbReference>